<feature type="domain" description="Alpha/beta hydrolase fold-3" evidence="5">
    <location>
        <begin position="96"/>
        <end position="300"/>
    </location>
</feature>
<protein>
    <submittedName>
        <fullName evidence="6">Alpha/beta hydrolase</fullName>
    </submittedName>
</protein>
<feature type="region of interest" description="Disordered" evidence="4">
    <location>
        <begin position="330"/>
        <end position="363"/>
    </location>
</feature>
<evidence type="ECO:0000256" key="3">
    <source>
        <dbReference type="PROSITE-ProRule" id="PRU10038"/>
    </source>
</evidence>
<dbReference type="RefSeq" id="WP_344326710.1">
    <property type="nucleotide sequence ID" value="NZ_BAAAPY010000004.1"/>
</dbReference>
<dbReference type="Gene3D" id="3.40.50.1820">
    <property type="entry name" value="alpha/beta hydrolase"/>
    <property type="match status" value="1"/>
</dbReference>
<accession>A0ABN2W261</accession>
<dbReference type="InterPro" id="IPR050300">
    <property type="entry name" value="GDXG_lipolytic_enzyme"/>
</dbReference>
<dbReference type="Proteomes" id="UP001501480">
    <property type="component" value="Unassembled WGS sequence"/>
</dbReference>
<evidence type="ECO:0000259" key="5">
    <source>
        <dbReference type="Pfam" id="PF07859"/>
    </source>
</evidence>
<dbReference type="SUPFAM" id="SSF53474">
    <property type="entry name" value="alpha/beta-Hydrolases"/>
    <property type="match status" value="1"/>
</dbReference>
<evidence type="ECO:0000313" key="7">
    <source>
        <dbReference type="Proteomes" id="UP001501480"/>
    </source>
</evidence>
<comment type="similarity">
    <text evidence="1">Belongs to the 'GDXG' lipolytic enzyme family.</text>
</comment>
<dbReference type="InterPro" id="IPR013094">
    <property type="entry name" value="AB_hydrolase_3"/>
</dbReference>
<evidence type="ECO:0000256" key="2">
    <source>
        <dbReference type="ARBA" id="ARBA00022801"/>
    </source>
</evidence>
<dbReference type="Pfam" id="PF07859">
    <property type="entry name" value="Abhydrolase_3"/>
    <property type="match status" value="1"/>
</dbReference>
<keyword evidence="2 6" id="KW-0378">Hydrolase</keyword>
<dbReference type="InterPro" id="IPR029058">
    <property type="entry name" value="AB_hydrolase_fold"/>
</dbReference>
<dbReference type="PANTHER" id="PTHR48081:SF30">
    <property type="entry name" value="ACETYL-HYDROLASE LIPR-RELATED"/>
    <property type="match status" value="1"/>
</dbReference>
<feature type="active site" evidence="3">
    <location>
        <position position="170"/>
    </location>
</feature>
<sequence length="363" mass="38677">MSPRLTLAVEPRYFRGQSLPSKVLGTTLRHTVRPVLGAWSRLPFDVFPPNLIDHVARLLPVPEGTSWRTIDLGPCGAEMVRAPGVSDLHGGNDRVVLYFHGGAFLTCGLNTHRRLVARISGASGQPVLNVGYRQMPYEPITESVADGVASFAWLVEQGYAAENITIAGDSAGGYLAFSVARAVIDAGHGRPAGVVAISPLLDVDTTAKRAHRNANRCQVFPIEALERFTDLTLRMDTRRGISGRRVCPVNMPVADLPPALIQIGSREILMADAEVMANRLVSAGVPCELQVWERQVHVFQAAASWVPEARAAIEEIGVFMDALAAAPAASRSTVGTGSDTASTSRRRSSAPAVATTDGAVSSV</sequence>
<evidence type="ECO:0000313" key="6">
    <source>
        <dbReference type="EMBL" id="GAA2077152.1"/>
    </source>
</evidence>
<dbReference type="PANTHER" id="PTHR48081">
    <property type="entry name" value="AB HYDROLASE SUPERFAMILY PROTEIN C4A8.06C"/>
    <property type="match status" value="1"/>
</dbReference>
<evidence type="ECO:0000256" key="4">
    <source>
        <dbReference type="SAM" id="MobiDB-lite"/>
    </source>
</evidence>
<comment type="caution">
    <text evidence="6">The sequence shown here is derived from an EMBL/GenBank/DDBJ whole genome shotgun (WGS) entry which is preliminary data.</text>
</comment>
<dbReference type="InterPro" id="IPR033140">
    <property type="entry name" value="Lipase_GDXG_put_SER_AS"/>
</dbReference>
<dbReference type="EMBL" id="BAAAPY010000004">
    <property type="protein sequence ID" value="GAA2077152.1"/>
    <property type="molecule type" value="Genomic_DNA"/>
</dbReference>
<name>A0ABN2W261_9ACTN</name>
<proteinExistence type="inferred from homology"/>
<dbReference type="PROSITE" id="PS01174">
    <property type="entry name" value="LIPASE_GDXG_SER"/>
    <property type="match status" value="1"/>
</dbReference>
<feature type="compositionally biased region" description="Polar residues" evidence="4">
    <location>
        <begin position="330"/>
        <end position="339"/>
    </location>
</feature>
<evidence type="ECO:0000256" key="1">
    <source>
        <dbReference type="ARBA" id="ARBA00010515"/>
    </source>
</evidence>
<reference evidence="6 7" key="1">
    <citation type="journal article" date="2019" name="Int. J. Syst. Evol. Microbiol.">
        <title>The Global Catalogue of Microorganisms (GCM) 10K type strain sequencing project: providing services to taxonomists for standard genome sequencing and annotation.</title>
        <authorList>
            <consortium name="The Broad Institute Genomics Platform"/>
            <consortium name="The Broad Institute Genome Sequencing Center for Infectious Disease"/>
            <person name="Wu L."/>
            <person name="Ma J."/>
        </authorList>
    </citation>
    <scope>NUCLEOTIDE SEQUENCE [LARGE SCALE GENOMIC DNA]</scope>
    <source>
        <strain evidence="6 7">JCM 15749</strain>
    </source>
</reference>
<dbReference type="GO" id="GO:0016787">
    <property type="term" value="F:hydrolase activity"/>
    <property type="evidence" value="ECO:0007669"/>
    <property type="project" value="UniProtKB-KW"/>
</dbReference>
<gene>
    <name evidence="6" type="ORF">GCM10009821_15910</name>
</gene>
<keyword evidence="7" id="KW-1185">Reference proteome</keyword>
<organism evidence="6 7">
    <name type="scientific">Aeromicrobium halocynthiae</name>
    <dbReference type="NCBI Taxonomy" id="560557"/>
    <lineage>
        <taxon>Bacteria</taxon>
        <taxon>Bacillati</taxon>
        <taxon>Actinomycetota</taxon>
        <taxon>Actinomycetes</taxon>
        <taxon>Propionibacteriales</taxon>
        <taxon>Nocardioidaceae</taxon>
        <taxon>Aeromicrobium</taxon>
    </lineage>
</organism>